<evidence type="ECO:0000313" key="5">
    <source>
        <dbReference type="Proteomes" id="UP000295172"/>
    </source>
</evidence>
<evidence type="ECO:0000256" key="2">
    <source>
        <dbReference type="ARBA" id="ARBA00023315"/>
    </source>
</evidence>
<dbReference type="Proteomes" id="UP000295172">
    <property type="component" value="Unassembled WGS sequence"/>
</dbReference>
<gene>
    <name evidence="4" type="ORF">E1218_05855</name>
</gene>
<proteinExistence type="predicted"/>
<evidence type="ECO:0000256" key="1">
    <source>
        <dbReference type="ARBA" id="ARBA00022679"/>
    </source>
</evidence>
<dbReference type="AlphaFoldDB" id="A0A4R4XE31"/>
<sequence length="183" mass="20030">MKLPSVPGAALLCGHGRSAWFTSFRRLGVNVSIRPANPIDAPRIAQIYVDSWNAGFGELMPPAILDDARIDRWAGELAAVGWWVAEQDGIIAGFTGICPSRDPIDPLLGELDTIAVDPAYWRSGIGTALMHRAVDELAAAYPQAILWTLANYPQGQRFYTATGWTPDGNTRSNGSQISYRRRF</sequence>
<evidence type="ECO:0000259" key="3">
    <source>
        <dbReference type="PROSITE" id="PS51186"/>
    </source>
</evidence>
<keyword evidence="2" id="KW-0012">Acyltransferase</keyword>
<dbReference type="SUPFAM" id="SSF55729">
    <property type="entry name" value="Acyl-CoA N-acyltransferases (Nat)"/>
    <property type="match status" value="1"/>
</dbReference>
<dbReference type="EMBL" id="SMKR01000016">
    <property type="protein sequence ID" value="TDD28935.1"/>
    <property type="molecule type" value="Genomic_DNA"/>
</dbReference>
<dbReference type="OrthoDB" id="5243635at2"/>
<reference evidence="4 5" key="1">
    <citation type="submission" date="2019-02" db="EMBL/GenBank/DDBJ databases">
        <title>Draft genome sequences of novel Actinobacteria.</title>
        <authorList>
            <person name="Sahin N."/>
            <person name="Ay H."/>
            <person name="Saygin H."/>
        </authorList>
    </citation>
    <scope>NUCLEOTIDE SEQUENCE [LARGE SCALE GENOMIC DNA]</scope>
    <source>
        <strain evidence="4 5">16K104</strain>
    </source>
</reference>
<accession>A0A4R4XE31</accession>
<dbReference type="InterPro" id="IPR000182">
    <property type="entry name" value="GNAT_dom"/>
</dbReference>
<dbReference type="InterPro" id="IPR050832">
    <property type="entry name" value="Bact_Acetyltransf"/>
</dbReference>
<comment type="caution">
    <text evidence="4">The sequence shown here is derived from an EMBL/GenBank/DDBJ whole genome shotgun (WGS) entry which is preliminary data.</text>
</comment>
<keyword evidence="1 4" id="KW-0808">Transferase</keyword>
<feature type="domain" description="N-acetyltransferase" evidence="3">
    <location>
        <begin position="31"/>
        <end position="183"/>
    </location>
</feature>
<dbReference type="InterPro" id="IPR016181">
    <property type="entry name" value="Acyl_CoA_acyltransferase"/>
</dbReference>
<protein>
    <submittedName>
        <fullName evidence="4">GNAT family N-acetyltransferase</fullName>
    </submittedName>
</protein>
<evidence type="ECO:0000313" key="4">
    <source>
        <dbReference type="EMBL" id="TDD28935.1"/>
    </source>
</evidence>
<dbReference type="GO" id="GO:0016747">
    <property type="term" value="F:acyltransferase activity, transferring groups other than amino-acyl groups"/>
    <property type="evidence" value="ECO:0007669"/>
    <property type="project" value="InterPro"/>
</dbReference>
<dbReference type="Pfam" id="PF00583">
    <property type="entry name" value="Acetyltransf_1"/>
    <property type="match status" value="1"/>
</dbReference>
<dbReference type="PROSITE" id="PS51186">
    <property type="entry name" value="GNAT"/>
    <property type="match status" value="1"/>
</dbReference>
<dbReference type="CDD" id="cd04301">
    <property type="entry name" value="NAT_SF"/>
    <property type="match status" value="1"/>
</dbReference>
<dbReference type="PANTHER" id="PTHR43877">
    <property type="entry name" value="AMINOALKYLPHOSPHONATE N-ACETYLTRANSFERASE-RELATED-RELATED"/>
    <property type="match status" value="1"/>
</dbReference>
<keyword evidence="5" id="KW-1185">Reference proteome</keyword>
<organism evidence="4 5">
    <name type="scientific">Kribbella turkmenica</name>
    <dbReference type="NCBI Taxonomy" id="2530375"/>
    <lineage>
        <taxon>Bacteria</taxon>
        <taxon>Bacillati</taxon>
        <taxon>Actinomycetota</taxon>
        <taxon>Actinomycetes</taxon>
        <taxon>Propionibacteriales</taxon>
        <taxon>Kribbellaceae</taxon>
        <taxon>Kribbella</taxon>
    </lineage>
</organism>
<dbReference type="Gene3D" id="3.40.630.30">
    <property type="match status" value="1"/>
</dbReference>
<name>A0A4R4XE31_9ACTN</name>